<evidence type="ECO:0000259" key="5">
    <source>
        <dbReference type="Pfam" id="PF05378"/>
    </source>
</evidence>
<evidence type="ECO:0000259" key="3">
    <source>
        <dbReference type="Pfam" id="PF01968"/>
    </source>
</evidence>
<dbReference type="InterPro" id="IPR002821">
    <property type="entry name" value="Hydantoinase_A"/>
</dbReference>
<dbReference type="PANTHER" id="PTHR11365">
    <property type="entry name" value="5-OXOPROLINASE RELATED"/>
    <property type="match status" value="1"/>
</dbReference>
<reference evidence="7 8" key="1">
    <citation type="submission" date="2019-06" db="EMBL/GenBank/DDBJ databases">
        <title>Erythrobacter insulae sp. nov., isolated from a tidal flat.</title>
        <authorList>
            <person name="Yoon J.-H."/>
        </authorList>
    </citation>
    <scope>NUCLEOTIDE SEQUENCE [LARGE SCALE GENOMIC DNA]</scope>
    <source>
        <strain evidence="7 8">JBTF-M21</strain>
    </source>
</reference>
<dbReference type="GO" id="GO:0006749">
    <property type="term" value="P:glutathione metabolic process"/>
    <property type="evidence" value="ECO:0007669"/>
    <property type="project" value="TreeGrafter"/>
</dbReference>
<dbReference type="Proteomes" id="UP000316343">
    <property type="component" value="Unassembled WGS sequence"/>
</dbReference>
<feature type="domain" description="Hydantoinase B/oxoprolinase" evidence="4">
    <location>
        <begin position="698"/>
        <end position="1203"/>
    </location>
</feature>
<evidence type="ECO:0000313" key="8">
    <source>
        <dbReference type="Proteomes" id="UP000316343"/>
    </source>
</evidence>
<evidence type="ECO:0000259" key="4">
    <source>
        <dbReference type="Pfam" id="PF02538"/>
    </source>
</evidence>
<feature type="region of interest" description="Disordered" evidence="2">
    <location>
        <begin position="1194"/>
        <end position="1214"/>
    </location>
</feature>
<dbReference type="GO" id="GO:0017168">
    <property type="term" value="F:5-oxoprolinase (ATP-hydrolyzing) activity"/>
    <property type="evidence" value="ECO:0007669"/>
    <property type="project" value="TreeGrafter"/>
</dbReference>
<protein>
    <submittedName>
        <fullName evidence="7">5-oxoprolinase</fullName>
    </submittedName>
</protein>
<evidence type="ECO:0000256" key="2">
    <source>
        <dbReference type="SAM" id="MobiDB-lite"/>
    </source>
</evidence>
<evidence type="ECO:0000259" key="6">
    <source>
        <dbReference type="Pfam" id="PF19278"/>
    </source>
</evidence>
<dbReference type="Pfam" id="PF05378">
    <property type="entry name" value="Hydant_A_N"/>
    <property type="match status" value="1"/>
</dbReference>
<keyword evidence="8" id="KW-1185">Reference proteome</keyword>
<comment type="caution">
    <text evidence="7">The sequence shown here is derived from an EMBL/GenBank/DDBJ whole genome shotgun (WGS) entry which is preliminary data.</text>
</comment>
<dbReference type="PANTHER" id="PTHR11365:SF23">
    <property type="entry name" value="HYPOTHETICAL 5-OXOPROLINASE (EUROFUNG)-RELATED"/>
    <property type="match status" value="1"/>
</dbReference>
<organism evidence="7 8">
    <name type="scientific">Erythrobacter insulae</name>
    <dbReference type="NCBI Taxonomy" id="2584124"/>
    <lineage>
        <taxon>Bacteria</taxon>
        <taxon>Pseudomonadati</taxon>
        <taxon>Pseudomonadota</taxon>
        <taxon>Alphaproteobacteria</taxon>
        <taxon>Sphingomonadales</taxon>
        <taxon>Erythrobacteraceae</taxon>
        <taxon>Erythrobacter/Porphyrobacter group</taxon>
        <taxon>Erythrobacter</taxon>
    </lineage>
</organism>
<dbReference type="InterPro" id="IPR049517">
    <property type="entry name" value="ACX-like_C"/>
</dbReference>
<proteinExistence type="inferred from homology"/>
<evidence type="ECO:0000313" key="7">
    <source>
        <dbReference type="EMBL" id="TRD12798.1"/>
    </source>
</evidence>
<feature type="domain" description="Hydantoinase A/oxoprolinase" evidence="3">
    <location>
        <begin position="212"/>
        <end position="498"/>
    </location>
</feature>
<dbReference type="InterPro" id="IPR045079">
    <property type="entry name" value="Oxoprolinase-like"/>
</dbReference>
<feature type="domain" description="Hydantoinase/oxoprolinase N-terminal" evidence="5">
    <location>
        <begin position="14"/>
        <end position="193"/>
    </location>
</feature>
<dbReference type="EMBL" id="VHJK01000001">
    <property type="protein sequence ID" value="TRD12798.1"/>
    <property type="molecule type" value="Genomic_DNA"/>
</dbReference>
<dbReference type="Pfam" id="PF01968">
    <property type="entry name" value="Hydantoinase_A"/>
    <property type="match status" value="1"/>
</dbReference>
<dbReference type="AlphaFoldDB" id="A0A547PF87"/>
<dbReference type="RefSeq" id="WP_142789064.1">
    <property type="nucleotide sequence ID" value="NZ_VHJK01000001.1"/>
</dbReference>
<dbReference type="InterPro" id="IPR003692">
    <property type="entry name" value="Hydantoinase_B"/>
</dbReference>
<accession>A0A547PF87</accession>
<feature type="domain" description="Acetophenone carboxylase-like C-terminal" evidence="6">
    <location>
        <begin position="510"/>
        <end position="678"/>
    </location>
</feature>
<dbReference type="GO" id="GO:0005829">
    <property type="term" value="C:cytosol"/>
    <property type="evidence" value="ECO:0007669"/>
    <property type="project" value="TreeGrafter"/>
</dbReference>
<evidence type="ECO:0000256" key="1">
    <source>
        <dbReference type="ARBA" id="ARBA00010403"/>
    </source>
</evidence>
<dbReference type="InterPro" id="IPR008040">
    <property type="entry name" value="Hydant_A_N"/>
</dbReference>
<dbReference type="Pfam" id="PF02538">
    <property type="entry name" value="Hydantoinase_B"/>
    <property type="match status" value="1"/>
</dbReference>
<dbReference type="OrthoDB" id="9759608at2"/>
<sequence length="1214" mass="129585">MENGNAQAAGKWEFWIDRGGTFTDLVIKTPDGNLETRKYLSVNPESYADAAIYGIREALQLNEGDAIPGEKIGAIKMGTTVATNALLERKGEPTVFVTTCGFRDVIEIGYQARPDTFALDIHKPELLYDDVVEITERVRSDGAIEQPIDLVQARAALQKHFDKGYRAAAIALIHAYKYPAHEQALVRLAREIGFDQISASHDVSPLTKLVPRAETTVVDAYLTPILRNYIDLVAGAFSDDQKPGQLLFMQSSGGLIDAESFRGRDAILSGPAGGIVGCVETARQAGFDKVIGFDMGGTSTDVSHYAGTFEKVYETEVAGVRMRVPMLHIHTVAAGGGSVLRHEDGRFRVGPQSAGANPGPACYRRGGPLSVTDINVCLGKLNPEYFPHIFGPNQDQALDRDASRDGFAAIAQTIADGRSAEDVAEGFLDIAVEHMAQAIKKISTARGHDVKGYALNCFGGAGGQHACLVAERLGMTTILLHPFSGVLSAYGMGLAATQVERQQVVGRELTAEIAQEMAAIIAALAQSGSADLRGQGVKPDAISHQAIALLRYLGTDTTLSVKVTDPAAMKDAFEAAHKSQYGFTAKDKGVLLDTLIVESSAGGESITNSVQAGPLGALPDPVSSTRVFTKGAWHNAPVFEIGQLAHGHRISGPAIITEPTGTIVIEPGWDAAINRHGHLILNANERAEKAKVVSTEADPVMLEIFNNLFRSIAEQMGIILRNTSQSVNVKERLDFSCAIFEADGALVANAPHVPVHLGSMDATVKTVIASGQSIKPGDAFVQNNPHNGGSHLPDITIVSPVFDEGGTEILFFVASRAHHEDVGGISPGSMSPHGRTIHEEGIVLDNLKLVEAGEFMTDRIEQAFAKGSYPARNIPQNLADLMAQVAANSAGAAELRRLVKAYSLPVVRAYMQHIQDNAESSVRRLLRTLEDGDFRLKLDSGAQISVRVTIDHENASAKIDFTGTSGQLDSAFNAPRAVTQAAVLYVIRCLVADEIPLNAGCMKPLEIIVPEGCLLNPAYPAAVVAGNVETSQAITDALFAALGRLGSGQGTMNNLTFGNERYQYYETICSGAPAGPGFDGAHGVHTHMTNTRMTDPEILEHRYPVVLDEFRIDRGSGGKGQWNAGDGITRTIRFLEAMECSILSERRKIAPFGLLGGEDGRVGRNCVERADGQIEDLGGSGQTNVEPGDRIVIRTPTGGGFGPVSKRGKRADAQ</sequence>
<comment type="similarity">
    <text evidence="1">Belongs to the oxoprolinase family.</text>
</comment>
<name>A0A547PF87_9SPHN</name>
<gene>
    <name evidence="7" type="ORF">FGU71_08765</name>
</gene>
<dbReference type="Pfam" id="PF19278">
    <property type="entry name" value="Hydant_A_C"/>
    <property type="match status" value="1"/>
</dbReference>